<dbReference type="STRING" id="595434.RISK_005556"/>
<gene>
    <name evidence="1" type="ORF">RISK_005556</name>
</gene>
<dbReference type="EMBL" id="LECT01000044">
    <property type="protein sequence ID" value="KLU02490.1"/>
    <property type="molecule type" value="Genomic_DNA"/>
</dbReference>
<evidence type="ECO:0000313" key="2">
    <source>
        <dbReference type="Proteomes" id="UP000036367"/>
    </source>
</evidence>
<dbReference type="PATRIC" id="fig|595434.4.peg.5275"/>
<dbReference type="AlphaFoldDB" id="A0A0J1B6P5"/>
<dbReference type="Proteomes" id="UP000036367">
    <property type="component" value="Unassembled WGS sequence"/>
</dbReference>
<keyword evidence="2" id="KW-1185">Reference proteome</keyword>
<accession>A0A0J1B6P5</accession>
<protein>
    <submittedName>
        <fullName evidence="1">Uncharacterized protein</fullName>
    </submittedName>
</protein>
<sequence>MQLVSLQGGNDAVFGPVFDFSDNGMSSAGVQLFAHLHCKTLHRRPRMKLSFQPPDLDV</sequence>
<dbReference type="RefSeq" id="WP_160311488.1">
    <property type="nucleotide sequence ID" value="NZ_LECT01000044.1"/>
</dbReference>
<evidence type="ECO:0000313" key="1">
    <source>
        <dbReference type="EMBL" id="KLU02490.1"/>
    </source>
</evidence>
<name>A0A0J1B6P5_RHOIS</name>
<organism evidence="1 2">
    <name type="scientific">Rhodopirellula islandica</name>
    <dbReference type="NCBI Taxonomy" id="595434"/>
    <lineage>
        <taxon>Bacteria</taxon>
        <taxon>Pseudomonadati</taxon>
        <taxon>Planctomycetota</taxon>
        <taxon>Planctomycetia</taxon>
        <taxon>Pirellulales</taxon>
        <taxon>Pirellulaceae</taxon>
        <taxon>Rhodopirellula</taxon>
    </lineage>
</organism>
<proteinExistence type="predicted"/>
<comment type="caution">
    <text evidence="1">The sequence shown here is derived from an EMBL/GenBank/DDBJ whole genome shotgun (WGS) entry which is preliminary data.</text>
</comment>
<reference evidence="1" key="1">
    <citation type="submission" date="2015-05" db="EMBL/GenBank/DDBJ databases">
        <title>Permanent draft genome of Rhodopirellula islandicus K833.</title>
        <authorList>
            <person name="Kizina J."/>
            <person name="Richter M."/>
            <person name="Glockner F.O."/>
            <person name="Harder J."/>
        </authorList>
    </citation>
    <scope>NUCLEOTIDE SEQUENCE [LARGE SCALE GENOMIC DNA]</scope>
    <source>
        <strain evidence="1">K833</strain>
    </source>
</reference>